<dbReference type="Proteomes" id="UP000240542">
    <property type="component" value="Unassembled WGS sequence"/>
</dbReference>
<dbReference type="RefSeq" id="WP_245928559.1">
    <property type="nucleotide sequence ID" value="NZ_PYGA01000002.1"/>
</dbReference>
<protein>
    <submittedName>
        <fullName evidence="2">Uncharacterized protein</fullName>
    </submittedName>
</protein>
<organism evidence="2 3">
    <name type="scientific">Murinocardiopsis flavida</name>
    <dbReference type="NCBI Taxonomy" id="645275"/>
    <lineage>
        <taxon>Bacteria</taxon>
        <taxon>Bacillati</taxon>
        <taxon>Actinomycetota</taxon>
        <taxon>Actinomycetes</taxon>
        <taxon>Streptosporangiales</taxon>
        <taxon>Nocardiopsidaceae</taxon>
        <taxon>Murinocardiopsis</taxon>
    </lineage>
</organism>
<keyword evidence="3" id="KW-1185">Reference proteome</keyword>
<dbReference type="EMBL" id="PYGA01000002">
    <property type="protein sequence ID" value="PSL00080.1"/>
    <property type="molecule type" value="Genomic_DNA"/>
</dbReference>
<accession>A0A2P8DS94</accession>
<dbReference type="AlphaFoldDB" id="A0A2P8DS94"/>
<evidence type="ECO:0000313" key="3">
    <source>
        <dbReference type="Proteomes" id="UP000240542"/>
    </source>
</evidence>
<evidence type="ECO:0000313" key="2">
    <source>
        <dbReference type="EMBL" id="PSL00080.1"/>
    </source>
</evidence>
<gene>
    <name evidence="2" type="ORF">CLV63_102206</name>
</gene>
<feature type="region of interest" description="Disordered" evidence="1">
    <location>
        <begin position="1"/>
        <end position="26"/>
    </location>
</feature>
<name>A0A2P8DS94_9ACTN</name>
<comment type="caution">
    <text evidence="2">The sequence shown here is derived from an EMBL/GenBank/DDBJ whole genome shotgun (WGS) entry which is preliminary data.</text>
</comment>
<reference evidence="2 3" key="1">
    <citation type="submission" date="2018-03" db="EMBL/GenBank/DDBJ databases">
        <title>Genomic Encyclopedia of Archaeal and Bacterial Type Strains, Phase II (KMG-II): from individual species to whole genera.</title>
        <authorList>
            <person name="Goeker M."/>
        </authorList>
    </citation>
    <scope>NUCLEOTIDE SEQUENCE [LARGE SCALE GENOMIC DNA]</scope>
    <source>
        <strain evidence="2 3">DSM 45312</strain>
    </source>
</reference>
<evidence type="ECO:0000256" key="1">
    <source>
        <dbReference type="SAM" id="MobiDB-lite"/>
    </source>
</evidence>
<proteinExistence type="predicted"/>
<sequence>MSQLVRSLAGGRAGAEGRRTGAAAGPAAAIVERHAPVAAVIDRFHRRLLTESKHASYPAAEIARACAPTIAAR</sequence>